<dbReference type="Gene3D" id="1.10.455.10">
    <property type="entry name" value="Ribosomal protein S7 domain"/>
    <property type="match status" value="1"/>
</dbReference>
<sequence length="41" mass="4496">MPRKGAVARRPGAVDQVFANQTVGRLINKVMTRGKKSTAER</sequence>
<dbReference type="AlphaFoldDB" id="A0A537JVE9"/>
<gene>
    <name evidence="6" type="ORF">E6H00_15285</name>
</gene>
<dbReference type="Proteomes" id="UP000318509">
    <property type="component" value="Unassembled WGS sequence"/>
</dbReference>
<comment type="similarity">
    <text evidence="1">Belongs to the universal ribosomal protein uS7 family.</text>
</comment>
<feature type="non-terminal residue" evidence="6">
    <location>
        <position position="41"/>
    </location>
</feature>
<accession>A0A537JVE9</accession>
<dbReference type="SUPFAM" id="SSF47973">
    <property type="entry name" value="Ribosomal protein S7"/>
    <property type="match status" value="1"/>
</dbReference>
<proteinExistence type="inferred from homology"/>
<evidence type="ECO:0000256" key="4">
    <source>
        <dbReference type="ARBA" id="ARBA00035524"/>
    </source>
</evidence>
<evidence type="ECO:0000256" key="1">
    <source>
        <dbReference type="ARBA" id="ARBA00007151"/>
    </source>
</evidence>
<organism evidence="6 7">
    <name type="scientific">Candidatus Segetimicrobium genomatis</name>
    <dbReference type="NCBI Taxonomy" id="2569760"/>
    <lineage>
        <taxon>Bacteria</taxon>
        <taxon>Bacillati</taxon>
        <taxon>Candidatus Sysuimicrobiota</taxon>
        <taxon>Candidatus Sysuimicrobiia</taxon>
        <taxon>Candidatus Sysuimicrobiales</taxon>
        <taxon>Candidatus Segetimicrobiaceae</taxon>
        <taxon>Candidatus Segetimicrobium</taxon>
    </lineage>
</organism>
<dbReference type="InterPro" id="IPR036823">
    <property type="entry name" value="Ribosomal_uS7_dom_sf"/>
</dbReference>
<evidence type="ECO:0000313" key="6">
    <source>
        <dbReference type="EMBL" id="TMI87519.1"/>
    </source>
</evidence>
<protein>
    <recommendedName>
        <fullName evidence="4">30S ribosomal protein S7</fullName>
    </recommendedName>
</protein>
<dbReference type="GO" id="GO:0005840">
    <property type="term" value="C:ribosome"/>
    <property type="evidence" value="ECO:0007669"/>
    <property type="project" value="UniProtKB-KW"/>
</dbReference>
<name>A0A537JVE9_9BACT</name>
<dbReference type="EMBL" id="VBAK01000155">
    <property type="protein sequence ID" value="TMI87519.1"/>
    <property type="molecule type" value="Genomic_DNA"/>
</dbReference>
<dbReference type="GO" id="GO:1990904">
    <property type="term" value="C:ribonucleoprotein complex"/>
    <property type="evidence" value="ECO:0007669"/>
    <property type="project" value="UniProtKB-KW"/>
</dbReference>
<evidence type="ECO:0000256" key="2">
    <source>
        <dbReference type="ARBA" id="ARBA00022980"/>
    </source>
</evidence>
<dbReference type="InterPro" id="IPR023798">
    <property type="entry name" value="Ribosomal_uS7_dom"/>
</dbReference>
<keyword evidence="3" id="KW-0687">Ribonucleoprotein</keyword>
<dbReference type="Pfam" id="PF00177">
    <property type="entry name" value="Ribosomal_S7"/>
    <property type="match status" value="1"/>
</dbReference>
<evidence type="ECO:0000259" key="5">
    <source>
        <dbReference type="Pfam" id="PF00177"/>
    </source>
</evidence>
<evidence type="ECO:0000313" key="7">
    <source>
        <dbReference type="Proteomes" id="UP000318509"/>
    </source>
</evidence>
<feature type="domain" description="Small ribosomal subunit protein uS7" evidence="5">
    <location>
        <begin position="2"/>
        <end position="41"/>
    </location>
</feature>
<keyword evidence="2 6" id="KW-0689">Ribosomal protein</keyword>
<evidence type="ECO:0000256" key="3">
    <source>
        <dbReference type="ARBA" id="ARBA00023274"/>
    </source>
</evidence>
<comment type="caution">
    <text evidence="6">The sequence shown here is derived from an EMBL/GenBank/DDBJ whole genome shotgun (WGS) entry which is preliminary data.</text>
</comment>
<reference evidence="6 7" key="1">
    <citation type="journal article" date="2019" name="Nat. Microbiol.">
        <title>Mediterranean grassland soil C-N compound turnover is dependent on rainfall and depth, and is mediated by genomically divergent microorganisms.</title>
        <authorList>
            <person name="Diamond S."/>
            <person name="Andeer P.F."/>
            <person name="Li Z."/>
            <person name="Crits-Christoph A."/>
            <person name="Burstein D."/>
            <person name="Anantharaman K."/>
            <person name="Lane K.R."/>
            <person name="Thomas B.C."/>
            <person name="Pan C."/>
            <person name="Northen T.R."/>
            <person name="Banfield J.F."/>
        </authorList>
    </citation>
    <scope>NUCLEOTIDE SEQUENCE [LARGE SCALE GENOMIC DNA]</scope>
    <source>
        <strain evidence="6">NP_3</strain>
    </source>
</reference>